<evidence type="ECO:0000256" key="5">
    <source>
        <dbReference type="SAM" id="Phobius"/>
    </source>
</evidence>
<dbReference type="GO" id="GO:0016020">
    <property type="term" value="C:membrane"/>
    <property type="evidence" value="ECO:0007669"/>
    <property type="project" value="UniProtKB-SubCell"/>
</dbReference>
<keyword evidence="4 5" id="KW-0472">Membrane</keyword>
<gene>
    <name evidence="6" type="ORF">CPB83DRAFT_847868</name>
</gene>
<evidence type="ECO:0000256" key="4">
    <source>
        <dbReference type="ARBA" id="ARBA00023136"/>
    </source>
</evidence>
<comment type="subcellular location">
    <subcellularLocation>
        <location evidence="1">Membrane</location>
        <topology evidence="1">Multi-pass membrane protein</topology>
    </subcellularLocation>
</comment>
<feature type="transmembrane region" description="Helical" evidence="5">
    <location>
        <begin position="145"/>
        <end position="165"/>
    </location>
</feature>
<evidence type="ECO:0000256" key="1">
    <source>
        <dbReference type="ARBA" id="ARBA00004141"/>
    </source>
</evidence>
<protein>
    <submittedName>
        <fullName evidence="6">Inhibitor of apoptosis-promoting Bax1-domain-containing protein</fullName>
    </submittedName>
</protein>
<proteinExistence type="predicted"/>
<dbReference type="Proteomes" id="UP000807306">
    <property type="component" value="Unassembled WGS sequence"/>
</dbReference>
<evidence type="ECO:0000256" key="3">
    <source>
        <dbReference type="ARBA" id="ARBA00022989"/>
    </source>
</evidence>
<feature type="transmembrane region" description="Helical" evidence="5">
    <location>
        <begin position="77"/>
        <end position="95"/>
    </location>
</feature>
<sequence>MFRVSTFSLRPLANNSPAYFALKKGTLSHHSRRYLSNGLSQMTKQKPRKIQPPFFNGLRSIATNSMIQQQAFSWQKLAITAAGVAGTVVVLDVVINRETRDALSDAERSLLNDSFKYTGGGLALAALTARALFRSGATFRIMSANPWAVLGISLVGSIGTMMGAIYTAPENTVQKHLFWLAFNGFQAATLSPLFFYNPAILGRAALYTVGVVGAISYVGATAKNDKYLYLGAPLLAGVTVVALSSLAPMVIPSMGVRSLAIITAPGFS</sequence>
<reference evidence="6" key="1">
    <citation type="submission" date="2020-11" db="EMBL/GenBank/DDBJ databases">
        <authorList>
            <consortium name="DOE Joint Genome Institute"/>
            <person name="Ahrendt S."/>
            <person name="Riley R."/>
            <person name="Andreopoulos W."/>
            <person name="Labutti K."/>
            <person name="Pangilinan J."/>
            <person name="Ruiz-Duenas F.J."/>
            <person name="Barrasa J.M."/>
            <person name="Sanchez-Garcia M."/>
            <person name="Camarero S."/>
            <person name="Miyauchi S."/>
            <person name="Serrano A."/>
            <person name="Linde D."/>
            <person name="Babiker R."/>
            <person name="Drula E."/>
            <person name="Ayuso-Fernandez I."/>
            <person name="Pacheco R."/>
            <person name="Padilla G."/>
            <person name="Ferreira P."/>
            <person name="Barriuso J."/>
            <person name="Kellner H."/>
            <person name="Castanera R."/>
            <person name="Alfaro M."/>
            <person name="Ramirez L."/>
            <person name="Pisabarro A.G."/>
            <person name="Kuo A."/>
            <person name="Tritt A."/>
            <person name="Lipzen A."/>
            <person name="He G."/>
            <person name="Yan M."/>
            <person name="Ng V."/>
            <person name="Cullen D."/>
            <person name="Martin F."/>
            <person name="Rosso M.-N."/>
            <person name="Henrissat B."/>
            <person name="Hibbett D."/>
            <person name="Martinez A.T."/>
            <person name="Grigoriev I.V."/>
        </authorList>
    </citation>
    <scope>NUCLEOTIDE SEQUENCE</scope>
    <source>
        <strain evidence="6">CBS 506.95</strain>
    </source>
</reference>
<organism evidence="6 7">
    <name type="scientific">Crepidotus variabilis</name>
    <dbReference type="NCBI Taxonomy" id="179855"/>
    <lineage>
        <taxon>Eukaryota</taxon>
        <taxon>Fungi</taxon>
        <taxon>Dikarya</taxon>
        <taxon>Basidiomycota</taxon>
        <taxon>Agaricomycotina</taxon>
        <taxon>Agaricomycetes</taxon>
        <taxon>Agaricomycetidae</taxon>
        <taxon>Agaricales</taxon>
        <taxon>Agaricineae</taxon>
        <taxon>Crepidotaceae</taxon>
        <taxon>Crepidotus</taxon>
    </lineage>
</organism>
<dbReference type="EMBL" id="MU157833">
    <property type="protein sequence ID" value="KAF9531819.1"/>
    <property type="molecule type" value="Genomic_DNA"/>
</dbReference>
<feature type="transmembrane region" description="Helical" evidence="5">
    <location>
        <begin position="204"/>
        <end position="222"/>
    </location>
</feature>
<dbReference type="InterPro" id="IPR006214">
    <property type="entry name" value="Bax_inhibitor_1-related"/>
</dbReference>
<dbReference type="Pfam" id="PF01027">
    <property type="entry name" value="Bax1-I"/>
    <property type="match status" value="1"/>
</dbReference>
<feature type="transmembrane region" description="Helical" evidence="5">
    <location>
        <begin position="228"/>
        <end position="251"/>
    </location>
</feature>
<keyword evidence="2 5" id="KW-0812">Transmembrane</keyword>
<keyword evidence="7" id="KW-1185">Reference proteome</keyword>
<name>A0A9P6ENG3_9AGAR</name>
<evidence type="ECO:0000313" key="7">
    <source>
        <dbReference type="Proteomes" id="UP000807306"/>
    </source>
</evidence>
<keyword evidence="3 5" id="KW-1133">Transmembrane helix</keyword>
<accession>A0A9P6ENG3</accession>
<evidence type="ECO:0000313" key="6">
    <source>
        <dbReference type="EMBL" id="KAF9531819.1"/>
    </source>
</evidence>
<comment type="caution">
    <text evidence="6">The sequence shown here is derived from an EMBL/GenBank/DDBJ whole genome shotgun (WGS) entry which is preliminary data.</text>
</comment>
<evidence type="ECO:0000256" key="2">
    <source>
        <dbReference type="ARBA" id="ARBA00022692"/>
    </source>
</evidence>
<feature type="transmembrane region" description="Helical" evidence="5">
    <location>
        <begin position="115"/>
        <end position="133"/>
    </location>
</feature>
<dbReference type="OrthoDB" id="1277691at2759"/>
<dbReference type="AlphaFoldDB" id="A0A9P6ENG3"/>